<proteinExistence type="predicted"/>
<keyword evidence="3" id="KW-1185">Reference proteome</keyword>
<sequence length="458" mass="49864">MKSKNRIFFPSVRAALIALAASAMFACSDDDEGFADLAVDSPSLEIQAGQTGLVRILAGSGEYACTGNDPQIADVQLAEQTISVRGLASGSTSFAVEDTRTGQSVSVDVTVSPVPLALSYTDVAQWFAGEQPEGAGFARWKADMVEGIERTGFYRVGFAEVAAQLEATSLNEKNWIFSVTATESADDATMFEEALTAYLNDDEYTFSVGQYSNEEILAEHGRPQSVSLDELQSVLERADFSKEALRVGFGTDAVAVEISISYGEAALIVRPLSFGDNWMWYAENFIGRDFDELLTEYYFSVKSAGMIPPIYQLMIFAGADRNDIPFNLVLFAQPGMPVEKIEAAYTLDEAQMKAYWIAMLESPDAETEMGVFEQTIVFYSDSAREPMILRSIAETVEWIRDDDFAGVESVMPIFRVSDERVIIPQVSSDGSGQKNLTVTMAVLAAEGASAVMAQGLTK</sequence>
<dbReference type="PROSITE" id="PS51257">
    <property type="entry name" value="PROKAR_LIPOPROTEIN"/>
    <property type="match status" value="1"/>
</dbReference>
<organism evidence="2 3">
    <name type="scientific">Alistipes ihumii AP11</name>
    <dbReference type="NCBI Taxonomy" id="1211813"/>
    <lineage>
        <taxon>Bacteria</taxon>
        <taxon>Pseudomonadati</taxon>
        <taxon>Bacteroidota</taxon>
        <taxon>Bacteroidia</taxon>
        <taxon>Bacteroidales</taxon>
        <taxon>Rikenellaceae</taxon>
        <taxon>Alistipes</taxon>
    </lineage>
</organism>
<evidence type="ECO:0000256" key="1">
    <source>
        <dbReference type="SAM" id="SignalP"/>
    </source>
</evidence>
<feature type="signal peptide" evidence="1">
    <location>
        <begin position="1"/>
        <end position="25"/>
    </location>
</feature>
<feature type="chain" id="PRO_5047272922" evidence="1">
    <location>
        <begin position="26"/>
        <end position="458"/>
    </location>
</feature>
<dbReference type="GeneID" id="82891072"/>
<gene>
    <name evidence="2" type="ORF">NQ491_05020</name>
</gene>
<protein>
    <submittedName>
        <fullName evidence="2">Uncharacterized protein</fullName>
    </submittedName>
</protein>
<keyword evidence="1" id="KW-0732">Signal</keyword>
<accession>A0ABY5V1Q3</accession>
<dbReference type="EMBL" id="CP102294">
    <property type="protein sequence ID" value="UWN58136.1"/>
    <property type="molecule type" value="Genomic_DNA"/>
</dbReference>
<dbReference type="Proteomes" id="UP001059295">
    <property type="component" value="Chromosome"/>
</dbReference>
<reference evidence="2" key="1">
    <citation type="journal article" date="2022" name="Cell">
        <title>Design, construction, and in vivo augmentation of a complex gut microbiome.</title>
        <authorList>
            <person name="Cheng A.G."/>
            <person name="Ho P.Y."/>
            <person name="Aranda-Diaz A."/>
            <person name="Jain S."/>
            <person name="Yu F.B."/>
            <person name="Meng X."/>
            <person name="Wang M."/>
            <person name="Iakiviak M."/>
            <person name="Nagashima K."/>
            <person name="Zhao A."/>
            <person name="Murugkar P."/>
            <person name="Patil A."/>
            <person name="Atabakhsh K."/>
            <person name="Weakley A."/>
            <person name="Yan J."/>
            <person name="Brumbaugh A.R."/>
            <person name="Higginbottom S."/>
            <person name="Dimas A."/>
            <person name="Shiver A.L."/>
            <person name="Deutschbauer A."/>
            <person name="Neff N."/>
            <person name="Sonnenburg J.L."/>
            <person name="Huang K.C."/>
            <person name="Fischbach M.A."/>
        </authorList>
    </citation>
    <scope>NUCLEOTIDE SEQUENCE</scope>
    <source>
        <strain evidence="2">AP11</strain>
    </source>
</reference>
<evidence type="ECO:0000313" key="3">
    <source>
        <dbReference type="Proteomes" id="UP001059295"/>
    </source>
</evidence>
<evidence type="ECO:0000313" key="2">
    <source>
        <dbReference type="EMBL" id="UWN58136.1"/>
    </source>
</evidence>
<dbReference type="RefSeq" id="WP_026089743.1">
    <property type="nucleotide sequence ID" value="NZ_CAPH01000017.1"/>
</dbReference>
<name>A0ABY5V1Q3_9BACT</name>